<sequence>MGENESTVWDSPEETELGRFFQPPEDVPEGLTGVYLLSDSREAFRARYALAARAEHTIDLQYYLWKSDTTGRLLLNRVMEEADRGVRVRILIDDIYHTGRDELYADVAAHPNVEIRIFNPIGNRGFMRNFGFVMGAKRYNHRMHNKIFLIDGAAAILGGRNIGDDYFAIDPKLNFDDMDALVVGGAAKEAGKAFDLFWNSEAAVPIDSFIKYQASDEDHWKMRAGLLSTLQDSIDEVPYQIPVDHDEVMAGLKEVRSQLVWTKAEVVVDVPERYVEKGESAIFELLQEINPSIDDELYLQSAYLLPEPETIEAFAGLVDRGVEVHIMTNSLMSNNHLSVHGHYAKSRKPMLNAGVNLYELRVDGAMMDYYRNRESRLASSNSGLHTKAFVIDREISIIGSYNMDPRSRVWNSEIALVVYDPIIGAQLRAIMAEEMGPTNAYKVEFNEAGKLQWTAEYEGEEVIFKTEPNATRTKRSLSRLSGWVPVRRQL</sequence>
<dbReference type="CDD" id="cd09111">
    <property type="entry name" value="PLDc_ymdC_like_1"/>
    <property type="match status" value="1"/>
</dbReference>
<feature type="region of interest" description="Disordered" evidence="1">
    <location>
        <begin position="1"/>
        <end position="25"/>
    </location>
</feature>
<evidence type="ECO:0000313" key="3">
    <source>
        <dbReference type="EMBL" id="MBC2602282.1"/>
    </source>
</evidence>
<dbReference type="PROSITE" id="PS50035">
    <property type="entry name" value="PLD"/>
    <property type="match status" value="2"/>
</dbReference>
<dbReference type="RefSeq" id="WP_354586575.1">
    <property type="nucleotide sequence ID" value="NZ_JBEPNX010000001.1"/>
</dbReference>
<reference evidence="3 4" key="1">
    <citation type="submission" date="2020-07" db="EMBL/GenBank/DDBJ databases">
        <authorList>
            <person name="Feng X."/>
        </authorList>
    </citation>
    <scope>NUCLEOTIDE SEQUENCE [LARGE SCALE GENOMIC DNA]</scope>
    <source>
        <strain evidence="3 4">JCM14086</strain>
    </source>
</reference>
<evidence type="ECO:0000259" key="2">
    <source>
        <dbReference type="PROSITE" id="PS50035"/>
    </source>
</evidence>
<feature type="domain" description="PLD phosphodiesterase" evidence="2">
    <location>
        <begin position="380"/>
        <end position="407"/>
    </location>
</feature>
<dbReference type="PANTHER" id="PTHR21248:SF12">
    <property type="entry name" value="CARDIOLIPIN SYNTHASE C"/>
    <property type="match status" value="1"/>
</dbReference>
<comment type="caution">
    <text evidence="3">The sequence shown here is derived from an EMBL/GenBank/DDBJ whole genome shotgun (WGS) entry which is preliminary data.</text>
</comment>
<organism evidence="3 4">
    <name type="scientific">Puniceicoccus vermicola</name>
    <dbReference type="NCBI Taxonomy" id="388746"/>
    <lineage>
        <taxon>Bacteria</taxon>
        <taxon>Pseudomonadati</taxon>
        <taxon>Verrucomicrobiota</taxon>
        <taxon>Opitutia</taxon>
        <taxon>Puniceicoccales</taxon>
        <taxon>Puniceicoccaceae</taxon>
        <taxon>Puniceicoccus</taxon>
    </lineage>
</organism>
<feature type="domain" description="PLD phosphodiesterase" evidence="2">
    <location>
        <begin position="139"/>
        <end position="166"/>
    </location>
</feature>
<dbReference type="Proteomes" id="UP000525652">
    <property type="component" value="Unassembled WGS sequence"/>
</dbReference>
<evidence type="ECO:0000313" key="4">
    <source>
        <dbReference type="Proteomes" id="UP000525652"/>
    </source>
</evidence>
<dbReference type="GO" id="GO:0032049">
    <property type="term" value="P:cardiolipin biosynthetic process"/>
    <property type="evidence" value="ECO:0007669"/>
    <property type="project" value="UniProtKB-ARBA"/>
</dbReference>
<dbReference type="InterPro" id="IPR001736">
    <property type="entry name" value="PLipase_D/transphosphatidylase"/>
</dbReference>
<dbReference type="SMART" id="SM00155">
    <property type="entry name" value="PLDc"/>
    <property type="match status" value="2"/>
</dbReference>
<proteinExistence type="predicted"/>
<accession>A0A7X1AYJ9</accession>
<keyword evidence="4" id="KW-1185">Reference proteome</keyword>
<dbReference type="GO" id="GO:0030572">
    <property type="term" value="F:phosphatidyltransferase activity"/>
    <property type="evidence" value="ECO:0007669"/>
    <property type="project" value="UniProtKB-ARBA"/>
</dbReference>
<dbReference type="PANTHER" id="PTHR21248">
    <property type="entry name" value="CARDIOLIPIN SYNTHASE"/>
    <property type="match status" value="1"/>
</dbReference>
<protein>
    <submittedName>
        <fullName evidence="3">Phospholipase D family protein</fullName>
    </submittedName>
</protein>
<dbReference type="Pfam" id="PF13091">
    <property type="entry name" value="PLDc_2"/>
    <property type="match status" value="2"/>
</dbReference>
<dbReference type="Gene3D" id="3.30.870.10">
    <property type="entry name" value="Endonuclease Chain A"/>
    <property type="match status" value="2"/>
</dbReference>
<name>A0A7X1AYJ9_9BACT</name>
<dbReference type="EMBL" id="JACHVA010000083">
    <property type="protein sequence ID" value="MBC2602282.1"/>
    <property type="molecule type" value="Genomic_DNA"/>
</dbReference>
<dbReference type="InterPro" id="IPR025202">
    <property type="entry name" value="PLD-like_dom"/>
</dbReference>
<dbReference type="AlphaFoldDB" id="A0A7X1AYJ9"/>
<dbReference type="CDD" id="cd09113">
    <property type="entry name" value="PLDc_ymdC_like_2"/>
    <property type="match status" value="1"/>
</dbReference>
<evidence type="ECO:0000256" key="1">
    <source>
        <dbReference type="SAM" id="MobiDB-lite"/>
    </source>
</evidence>
<gene>
    <name evidence="3" type="ORF">H5P30_10880</name>
</gene>
<dbReference type="SUPFAM" id="SSF56024">
    <property type="entry name" value="Phospholipase D/nuclease"/>
    <property type="match status" value="2"/>
</dbReference>